<reference evidence="2 3" key="1">
    <citation type="submission" date="2020-04" db="EMBL/GenBank/DDBJ databases">
        <title>Flammeovirga sp. SR4, a novel species isolated from seawater.</title>
        <authorList>
            <person name="Wang X."/>
        </authorList>
    </citation>
    <scope>NUCLEOTIDE SEQUENCE [LARGE SCALE GENOMIC DNA]</scope>
    <source>
        <strain evidence="2 3">ATCC 23126</strain>
    </source>
</reference>
<protein>
    <submittedName>
        <fullName evidence="2">Transposase</fullName>
    </submittedName>
</protein>
<accession>A0A7X9RWR5</accession>
<feature type="domain" description="Transposase IS204/IS1001/IS1096/IS1165 DDE" evidence="1">
    <location>
        <begin position="57"/>
        <end position="174"/>
    </location>
</feature>
<dbReference type="InterPro" id="IPR047951">
    <property type="entry name" value="Transpos_ISL3"/>
</dbReference>
<dbReference type="PANTHER" id="PTHR33498:SF1">
    <property type="entry name" value="TRANSPOSASE FOR INSERTION SEQUENCE ELEMENT IS1557"/>
    <property type="match status" value="1"/>
</dbReference>
<dbReference type="Proteomes" id="UP000576082">
    <property type="component" value="Unassembled WGS sequence"/>
</dbReference>
<organism evidence="2 3">
    <name type="scientific">Flammeovirga aprica JL-4</name>
    <dbReference type="NCBI Taxonomy" id="694437"/>
    <lineage>
        <taxon>Bacteria</taxon>
        <taxon>Pseudomonadati</taxon>
        <taxon>Bacteroidota</taxon>
        <taxon>Cytophagia</taxon>
        <taxon>Cytophagales</taxon>
        <taxon>Flammeovirgaceae</taxon>
        <taxon>Flammeovirga</taxon>
    </lineage>
</organism>
<proteinExistence type="predicted"/>
<evidence type="ECO:0000313" key="2">
    <source>
        <dbReference type="EMBL" id="NME70156.1"/>
    </source>
</evidence>
<comment type="caution">
    <text evidence="2">The sequence shown here is derived from an EMBL/GenBank/DDBJ whole genome shotgun (WGS) entry which is preliminary data.</text>
</comment>
<dbReference type="AlphaFoldDB" id="A0A7X9RWR5"/>
<dbReference type="Pfam" id="PF01610">
    <property type="entry name" value="DDE_Tnp_ISL3"/>
    <property type="match status" value="1"/>
</dbReference>
<dbReference type="EMBL" id="JABANE010000057">
    <property type="protein sequence ID" value="NME70156.1"/>
    <property type="molecule type" value="Genomic_DNA"/>
</dbReference>
<dbReference type="InterPro" id="IPR002560">
    <property type="entry name" value="Transposase_DDE"/>
</dbReference>
<feature type="non-terminal residue" evidence="2">
    <location>
        <position position="211"/>
    </location>
</feature>
<name>A0A7X9RWR5_9BACT</name>
<gene>
    <name evidence="2" type="ORF">HHU12_19430</name>
</gene>
<dbReference type="PANTHER" id="PTHR33498">
    <property type="entry name" value="TRANSPOSASE FOR INSERTION SEQUENCE ELEMENT IS1557"/>
    <property type="match status" value="1"/>
</dbReference>
<evidence type="ECO:0000313" key="3">
    <source>
        <dbReference type="Proteomes" id="UP000576082"/>
    </source>
</evidence>
<sequence length="211" mass="24074">MLDTEAISSQRLSTFYGVKSSNFLRSYKKHLSEFGEWVKEHSDDNNLVFPENISKSIGIDETSLSNGELYTIVTNKLAGGKQGSLIALIEGVKSEDVIKVLRQIPKDQRDKVEEITLDMANNMNLIASKCFGKADIVIDRFHVQQLASEAVQEQRIKVRWETLEAENEKIKESREKEEKYVPEILPNGDTLPQLLARSRYALFKPISKWTK</sequence>
<dbReference type="RefSeq" id="WP_205959934.1">
    <property type="nucleotide sequence ID" value="NZ_JABANE010000057.1"/>
</dbReference>
<keyword evidence="3" id="KW-1185">Reference proteome</keyword>
<evidence type="ECO:0000259" key="1">
    <source>
        <dbReference type="Pfam" id="PF01610"/>
    </source>
</evidence>